<protein>
    <submittedName>
        <fullName evidence="1">Uncharacterized protein</fullName>
    </submittedName>
</protein>
<dbReference type="EMBL" id="JAULSU010000004">
    <property type="protein sequence ID" value="KAK0620025.1"/>
    <property type="molecule type" value="Genomic_DNA"/>
</dbReference>
<comment type="caution">
    <text evidence="1">The sequence shown here is derived from an EMBL/GenBank/DDBJ whole genome shotgun (WGS) entry which is preliminary data.</text>
</comment>
<reference evidence="1" key="1">
    <citation type="submission" date="2023-06" db="EMBL/GenBank/DDBJ databases">
        <title>Genome-scale phylogeny and comparative genomics of the fungal order Sordariales.</title>
        <authorList>
            <consortium name="Lawrence Berkeley National Laboratory"/>
            <person name="Hensen N."/>
            <person name="Bonometti L."/>
            <person name="Westerberg I."/>
            <person name="Brannstrom I.O."/>
            <person name="Guillou S."/>
            <person name="Cros-Aarteil S."/>
            <person name="Calhoun S."/>
            <person name="Haridas S."/>
            <person name="Kuo A."/>
            <person name="Mondo S."/>
            <person name="Pangilinan J."/>
            <person name="Riley R."/>
            <person name="Labutti K."/>
            <person name="Andreopoulos B."/>
            <person name="Lipzen A."/>
            <person name="Chen C."/>
            <person name="Yanf M."/>
            <person name="Daum C."/>
            <person name="Ng V."/>
            <person name="Clum A."/>
            <person name="Steindorff A."/>
            <person name="Ohm R."/>
            <person name="Martin F."/>
            <person name="Silar P."/>
            <person name="Natvig D."/>
            <person name="Lalanne C."/>
            <person name="Gautier V."/>
            <person name="Ament-Velasquez S.L."/>
            <person name="Kruys A."/>
            <person name="Hutchinson M.I."/>
            <person name="Powell A.J."/>
            <person name="Barry K."/>
            <person name="Miller A.N."/>
            <person name="Grigoriev I.V."/>
            <person name="Debuchy R."/>
            <person name="Gladieux P."/>
            <person name="Thoren M.H."/>
            <person name="Johannesson H."/>
        </authorList>
    </citation>
    <scope>NUCLEOTIDE SEQUENCE</scope>
    <source>
        <strain evidence="1">CBS 606.72</strain>
    </source>
</reference>
<dbReference type="AlphaFoldDB" id="A0AA39WRI6"/>
<name>A0AA39WRI6_9PEZI</name>
<evidence type="ECO:0000313" key="1">
    <source>
        <dbReference type="EMBL" id="KAK0620025.1"/>
    </source>
</evidence>
<evidence type="ECO:0000313" key="2">
    <source>
        <dbReference type="Proteomes" id="UP001175000"/>
    </source>
</evidence>
<keyword evidence="2" id="KW-1185">Reference proteome</keyword>
<sequence>MLPTAPTRFCCRGMEDGDFLKIFERFVFPDRSRLCETARSSTSRSEALFFQPVVTAVSTLGGSDTTSQSAPKRTRKNCTEAFEVGLRFWNADQSPVVLIGAPPSPKAQGGSGGCGSVWPWRKVCPGSQQSTPNPMARGSILVTSIRTWMHCHGGTSYPSSPSSSTLHGLTHRIPSPKWDPYIACFPGLRRSCQLHLVHLALALHMLPDLSVS</sequence>
<dbReference type="Proteomes" id="UP001175000">
    <property type="component" value="Unassembled WGS sequence"/>
</dbReference>
<accession>A0AA39WRI6</accession>
<gene>
    <name evidence="1" type="ORF">B0T14DRAFT_222811</name>
</gene>
<organism evidence="1 2">
    <name type="scientific">Immersiella caudata</name>
    <dbReference type="NCBI Taxonomy" id="314043"/>
    <lineage>
        <taxon>Eukaryota</taxon>
        <taxon>Fungi</taxon>
        <taxon>Dikarya</taxon>
        <taxon>Ascomycota</taxon>
        <taxon>Pezizomycotina</taxon>
        <taxon>Sordariomycetes</taxon>
        <taxon>Sordariomycetidae</taxon>
        <taxon>Sordariales</taxon>
        <taxon>Lasiosphaeriaceae</taxon>
        <taxon>Immersiella</taxon>
    </lineage>
</organism>
<proteinExistence type="predicted"/>